<name>A0ABV6QPU8_9ACTN</name>
<feature type="transmembrane region" description="Helical" evidence="1">
    <location>
        <begin position="632"/>
        <end position="648"/>
    </location>
</feature>
<evidence type="ECO:0000313" key="3">
    <source>
        <dbReference type="Proteomes" id="UP001589890"/>
    </source>
</evidence>
<dbReference type="SUPFAM" id="SSF53448">
    <property type="entry name" value="Nucleotide-diphospho-sugar transferases"/>
    <property type="match status" value="1"/>
</dbReference>
<keyword evidence="1" id="KW-0812">Transmembrane</keyword>
<keyword evidence="1" id="KW-1133">Transmembrane helix</keyword>
<keyword evidence="2" id="KW-0328">Glycosyltransferase</keyword>
<evidence type="ECO:0000256" key="1">
    <source>
        <dbReference type="SAM" id="Phobius"/>
    </source>
</evidence>
<dbReference type="Pfam" id="PF13641">
    <property type="entry name" value="Glyco_tranf_2_3"/>
    <property type="match status" value="1"/>
</dbReference>
<reference evidence="2 3" key="1">
    <citation type="submission" date="2024-09" db="EMBL/GenBank/DDBJ databases">
        <authorList>
            <person name="Sun Q."/>
            <person name="Mori K."/>
        </authorList>
    </citation>
    <scope>NUCLEOTIDE SEQUENCE [LARGE SCALE GENOMIC DNA]</scope>
    <source>
        <strain evidence="2 3">CGMCC 1.15906</strain>
    </source>
</reference>
<feature type="transmembrane region" description="Helical" evidence="1">
    <location>
        <begin position="714"/>
        <end position="734"/>
    </location>
</feature>
<gene>
    <name evidence="2" type="ORF">ACFFGN_21485</name>
</gene>
<proteinExistence type="predicted"/>
<feature type="transmembrane region" description="Helical" evidence="1">
    <location>
        <begin position="431"/>
        <end position="450"/>
    </location>
</feature>
<accession>A0ABV6QPU8</accession>
<keyword evidence="3" id="KW-1185">Reference proteome</keyword>
<dbReference type="PANTHER" id="PTHR43685:SF3">
    <property type="entry name" value="SLR2126 PROTEIN"/>
    <property type="match status" value="1"/>
</dbReference>
<dbReference type="GO" id="GO:0016757">
    <property type="term" value="F:glycosyltransferase activity"/>
    <property type="evidence" value="ECO:0007669"/>
    <property type="project" value="UniProtKB-KW"/>
</dbReference>
<feature type="transmembrane region" description="Helical" evidence="1">
    <location>
        <begin position="766"/>
        <end position="787"/>
    </location>
</feature>
<dbReference type="InterPro" id="IPR029044">
    <property type="entry name" value="Nucleotide-diphossugar_trans"/>
</dbReference>
<feature type="transmembrane region" description="Helical" evidence="1">
    <location>
        <begin position="589"/>
        <end position="620"/>
    </location>
</feature>
<dbReference type="RefSeq" id="WP_380050547.1">
    <property type="nucleotide sequence ID" value="NZ_JBHLTC010000028.1"/>
</dbReference>
<dbReference type="InterPro" id="IPR050834">
    <property type="entry name" value="Glycosyltransf_2"/>
</dbReference>
<feature type="transmembrane region" description="Helical" evidence="1">
    <location>
        <begin position="545"/>
        <end position="569"/>
    </location>
</feature>
<organism evidence="2 3">
    <name type="scientific">Kribbella deserti</name>
    <dbReference type="NCBI Taxonomy" id="1926257"/>
    <lineage>
        <taxon>Bacteria</taxon>
        <taxon>Bacillati</taxon>
        <taxon>Actinomycetota</taxon>
        <taxon>Actinomycetes</taxon>
        <taxon>Propionibacteriales</taxon>
        <taxon>Kribbellaceae</taxon>
        <taxon>Kribbella</taxon>
    </lineage>
</organism>
<protein>
    <submittedName>
        <fullName evidence="2">Glycosyltransferase</fullName>
        <ecNumber evidence="2">2.4.-.-</ecNumber>
    </submittedName>
</protein>
<evidence type="ECO:0000313" key="2">
    <source>
        <dbReference type="EMBL" id="MFC0626667.1"/>
    </source>
</evidence>
<dbReference type="EC" id="2.4.-.-" evidence="2"/>
<feature type="transmembrane region" description="Helical" evidence="1">
    <location>
        <begin position="687"/>
        <end position="705"/>
    </location>
</feature>
<feature type="transmembrane region" description="Helical" evidence="1">
    <location>
        <begin position="503"/>
        <end position="524"/>
    </location>
</feature>
<feature type="transmembrane region" description="Helical" evidence="1">
    <location>
        <begin position="934"/>
        <end position="954"/>
    </location>
</feature>
<dbReference type="PANTHER" id="PTHR43685">
    <property type="entry name" value="GLYCOSYLTRANSFERASE"/>
    <property type="match status" value="1"/>
</dbReference>
<keyword evidence="2" id="KW-0808">Transferase</keyword>
<comment type="caution">
    <text evidence="2">The sequence shown here is derived from an EMBL/GenBank/DDBJ whole genome shotgun (WGS) entry which is preliminary data.</text>
</comment>
<dbReference type="Proteomes" id="UP001589890">
    <property type="component" value="Unassembled WGS sequence"/>
</dbReference>
<feature type="transmembrane region" description="Helical" evidence="1">
    <location>
        <begin position="740"/>
        <end position="759"/>
    </location>
</feature>
<sequence>METEAQAGWDFFDSVDFPADGTDDPLGRAPVRHVVTAIVVGHDGAAWLPRLNEALWALERRPDRLIAVDTGSTDETAELLANLPGVEPVVGLSARTGFGTAVARGLDAVGFAAIPSAAGPYGSDENTPVREWLWLLHDDCAPAPKALERLLLAATINPAIGIWGPKLRMWPRDRELLEVGVTTSLGGRRDTGIEPGELDQGQHDTMRDVLAVSSAGMLVSREVWEGLAGFDPRLPMFRDDIDFGWRAAKAGVRVAVAPESVVYHAQAAAAGERPLAGTRRHAYQLDRAHAYYTVLANAPGKLLPLLILRFLFGTVFRSAWFVIGKTPSGAVDEWTALLGTLLAGGWTKARKDRRRLNKQPHEGVKHLFARSVTAIRHSLEDTGSAITERLRDAWADEPEEQVVTTARRARSTSRVAVDQPRWRRQLIRRPFLVGWIALFVGSLLAARSVMGSGVLRSDVMPPPHDSLGDLWHAAATAPPGVTPPAWLGQFSAWVFVALGNPSLATDLMVLGAVPLAALTAWSFLRKIVLDRMARAWGATAYGLSVFVGGAVSQGRLGTCVAAVVLPLLAMAIHTVTRRRRVALQGSWRAAWFAGGCIAVLVAFTPSLGLLAAVGAAAGGLLARGWSRQSRQLLFSSVLGLLLVLPWTIELVLHPSRIGQEAGGAPTAAIGPGDSIGRLLTGIPEGAPVPWVVGIPLVVVALLSMLRGSRSKFELLGWAIAVTGLVGTLASSRLGGGTGPLMLLMTAGWIGVITVTWDSVGRSADMITRGVLAVVLLTTVVSAGWWVVRGDDGPLRREPAQDLPAYLVSAQEPPLNRSIVVASKQPDQGIEFTLVRNGGPRMGAVEAEAPAAQSQSITEVLAALGGGGAGDEAERLAALDIDYVYLVPPLDPVLVSTIDSVPGLNRSSANDGAAAWAVEVRADGKSPMREVTHGIWRILGIVGWLLTLVFCLPTARRTVAGTHARRVA</sequence>
<dbReference type="Gene3D" id="3.90.550.10">
    <property type="entry name" value="Spore Coat Polysaccharide Biosynthesis Protein SpsA, Chain A"/>
    <property type="match status" value="1"/>
</dbReference>
<dbReference type="EMBL" id="JBHLTC010000028">
    <property type="protein sequence ID" value="MFC0626667.1"/>
    <property type="molecule type" value="Genomic_DNA"/>
</dbReference>
<keyword evidence="1" id="KW-0472">Membrane</keyword>